<feature type="domain" description="BSD" evidence="2">
    <location>
        <begin position="338"/>
        <end position="390"/>
    </location>
</feature>
<evidence type="ECO:0000256" key="1">
    <source>
        <dbReference type="SAM" id="MobiDB-lite"/>
    </source>
</evidence>
<evidence type="ECO:0000313" key="4">
    <source>
        <dbReference type="Proteomes" id="UP000822688"/>
    </source>
</evidence>
<accession>A0A8T0J242</accession>
<feature type="region of interest" description="Disordered" evidence="1">
    <location>
        <begin position="1"/>
        <end position="44"/>
    </location>
</feature>
<evidence type="ECO:0000259" key="2">
    <source>
        <dbReference type="PROSITE" id="PS50858"/>
    </source>
</evidence>
<reference evidence="3" key="1">
    <citation type="submission" date="2020-06" db="EMBL/GenBank/DDBJ databases">
        <title>WGS assembly of Ceratodon purpureus strain R40.</title>
        <authorList>
            <person name="Carey S.B."/>
            <person name="Jenkins J."/>
            <person name="Shu S."/>
            <person name="Lovell J.T."/>
            <person name="Sreedasyam A."/>
            <person name="Maumus F."/>
            <person name="Tiley G.P."/>
            <person name="Fernandez-Pozo N."/>
            <person name="Barry K."/>
            <person name="Chen C."/>
            <person name="Wang M."/>
            <person name="Lipzen A."/>
            <person name="Daum C."/>
            <person name="Saski C.A."/>
            <person name="Payton A.C."/>
            <person name="Mcbreen J.C."/>
            <person name="Conrad R.E."/>
            <person name="Kollar L.M."/>
            <person name="Olsson S."/>
            <person name="Huttunen S."/>
            <person name="Landis J.B."/>
            <person name="Wickett N.J."/>
            <person name="Johnson M.G."/>
            <person name="Rensing S.A."/>
            <person name="Grimwood J."/>
            <person name="Schmutz J."/>
            <person name="Mcdaniel S.F."/>
        </authorList>
    </citation>
    <scope>NUCLEOTIDE SEQUENCE</scope>
    <source>
        <strain evidence="3">R40</strain>
    </source>
</reference>
<dbReference type="OrthoDB" id="1915207at2759"/>
<dbReference type="PANTHER" id="PTHR31923:SF4">
    <property type="entry name" value="BSD DOMAIN-CONTAINING PROTEIN"/>
    <property type="match status" value="1"/>
</dbReference>
<feature type="compositionally biased region" description="Basic and acidic residues" evidence="1">
    <location>
        <begin position="16"/>
        <end position="27"/>
    </location>
</feature>
<feature type="compositionally biased region" description="Basic and acidic residues" evidence="1">
    <location>
        <begin position="557"/>
        <end position="570"/>
    </location>
</feature>
<dbReference type="PROSITE" id="PS50858">
    <property type="entry name" value="BSD"/>
    <property type="match status" value="1"/>
</dbReference>
<feature type="region of interest" description="Disordered" evidence="1">
    <location>
        <begin position="469"/>
        <end position="497"/>
    </location>
</feature>
<dbReference type="InterPro" id="IPR035925">
    <property type="entry name" value="BSD_dom_sf"/>
</dbReference>
<evidence type="ECO:0000313" key="3">
    <source>
        <dbReference type="EMBL" id="KAG0589136.1"/>
    </source>
</evidence>
<dbReference type="SMART" id="SM00751">
    <property type="entry name" value="BSD"/>
    <property type="match status" value="1"/>
</dbReference>
<feature type="region of interest" description="Disordered" evidence="1">
    <location>
        <begin position="532"/>
        <end position="607"/>
    </location>
</feature>
<keyword evidence="4" id="KW-1185">Reference proteome</keyword>
<dbReference type="AlphaFoldDB" id="A0A8T0J242"/>
<proteinExistence type="predicted"/>
<dbReference type="Pfam" id="PF03909">
    <property type="entry name" value="BSD"/>
    <property type="match status" value="1"/>
</dbReference>
<name>A0A8T0J242_CERPU</name>
<feature type="region of interest" description="Disordered" evidence="1">
    <location>
        <begin position="127"/>
        <end position="152"/>
    </location>
</feature>
<feature type="compositionally biased region" description="Acidic residues" evidence="1">
    <location>
        <begin position="538"/>
        <end position="556"/>
    </location>
</feature>
<dbReference type="PANTHER" id="PTHR31923">
    <property type="entry name" value="BSD DOMAIN-CONTAINING PROTEIN"/>
    <property type="match status" value="1"/>
</dbReference>
<comment type="caution">
    <text evidence="3">The sequence shown here is derived from an EMBL/GenBank/DDBJ whole genome shotgun (WGS) entry which is preliminary data.</text>
</comment>
<feature type="compositionally biased region" description="Low complexity" evidence="1">
    <location>
        <begin position="137"/>
        <end position="151"/>
    </location>
</feature>
<gene>
    <name evidence="3" type="ORF">KC19_2G293800</name>
</gene>
<dbReference type="EMBL" id="CM026422">
    <property type="protein sequence ID" value="KAG0589136.1"/>
    <property type="molecule type" value="Genomic_DNA"/>
</dbReference>
<feature type="compositionally biased region" description="Basic and acidic residues" evidence="1">
    <location>
        <begin position="585"/>
        <end position="598"/>
    </location>
</feature>
<organism evidence="3 4">
    <name type="scientific">Ceratodon purpureus</name>
    <name type="common">Fire moss</name>
    <name type="synonym">Dicranum purpureum</name>
    <dbReference type="NCBI Taxonomy" id="3225"/>
    <lineage>
        <taxon>Eukaryota</taxon>
        <taxon>Viridiplantae</taxon>
        <taxon>Streptophyta</taxon>
        <taxon>Embryophyta</taxon>
        <taxon>Bryophyta</taxon>
        <taxon>Bryophytina</taxon>
        <taxon>Bryopsida</taxon>
        <taxon>Dicranidae</taxon>
        <taxon>Pseudoditrichales</taxon>
        <taxon>Ditrichaceae</taxon>
        <taxon>Ceratodon</taxon>
    </lineage>
</organism>
<sequence length="607" mass="65534">MSWFSSPFSLSAAPLPEHDEIGKRDQDDGGDSPRPPRPAGIGVTDEFSELTKNITRQFWGVASFLAPPPTTQEGSPKHMNTEVVTHSTTFVGSSVTPHDVLAVHENEKKNFTGPPSVVGVTGVESSSPAEIQKTPEGFGSLSASGSPSASGDKLTGFRSDLAELRGTMATGFSRIQTVIRAVTQDEDEDLEDDAAETALGSVSMSGLAQNIGDETSKSSGLSSLLKPLLVSMSSFRERLPKSDRGQDAPLVVDERVDGDIDHDIPPKPTGQSSLAGSIGGLSRLATSFIPYARDMVGEISGKDYYAVALTDEVVAFADNIAMHPETWLDFPLLEEEDDDDFEMTEIQQEHARAVEDLSSRLAAVHCELCPAFISEGRFWKIYFVLLHSRLRKEDAELLSTSQILKTRELLLRIQKDETIDTAPTWSEREELGLTDSNMVHLPYENVALEEHLKSSAESIPSPIMEELSLDDASHPKPESSQETLAAATAVEEGAQDSSSVNFAALKLDDEEADADAWLDEDEGNDVKGIANREAAVSMDEDVSFSDLEDDDDECSKDEDGSHAVIRDLKSGSDQASIGDASCGSKSEHDWHTVNKEDVASPTSSSPC</sequence>
<dbReference type="SUPFAM" id="SSF140383">
    <property type="entry name" value="BSD domain-like"/>
    <property type="match status" value="1"/>
</dbReference>
<feature type="compositionally biased region" description="Low complexity" evidence="1">
    <location>
        <begin position="1"/>
        <end position="15"/>
    </location>
</feature>
<dbReference type="InterPro" id="IPR005607">
    <property type="entry name" value="BSD_dom"/>
</dbReference>
<dbReference type="Proteomes" id="UP000822688">
    <property type="component" value="Chromosome 2"/>
</dbReference>
<dbReference type="Gene3D" id="1.10.3970.10">
    <property type="entry name" value="BSD domain"/>
    <property type="match status" value="1"/>
</dbReference>
<protein>
    <recommendedName>
        <fullName evidence="2">BSD domain-containing protein</fullName>
    </recommendedName>
</protein>